<gene>
    <name evidence="2" type="ORF">HNAJ_LOCUS11204</name>
</gene>
<evidence type="ECO:0000256" key="1">
    <source>
        <dbReference type="SAM" id="MobiDB-lite"/>
    </source>
</evidence>
<protein>
    <submittedName>
        <fullName evidence="4">Segmentation protein cap'n'collar</fullName>
    </submittedName>
</protein>
<reference evidence="2 3" key="2">
    <citation type="submission" date="2018-11" db="EMBL/GenBank/DDBJ databases">
        <authorList>
            <consortium name="Pathogen Informatics"/>
        </authorList>
    </citation>
    <scope>NUCLEOTIDE SEQUENCE [LARGE SCALE GENOMIC DNA]</scope>
</reference>
<dbReference type="AlphaFoldDB" id="A0A0R3TU03"/>
<organism evidence="4">
    <name type="scientific">Rodentolepis nana</name>
    <name type="common">Dwarf tapeworm</name>
    <name type="synonym">Hymenolepis nana</name>
    <dbReference type="NCBI Taxonomy" id="102285"/>
    <lineage>
        <taxon>Eukaryota</taxon>
        <taxon>Metazoa</taxon>
        <taxon>Spiralia</taxon>
        <taxon>Lophotrochozoa</taxon>
        <taxon>Platyhelminthes</taxon>
        <taxon>Cestoda</taxon>
        <taxon>Eucestoda</taxon>
        <taxon>Cyclophyllidea</taxon>
        <taxon>Hymenolepididae</taxon>
        <taxon>Rodentolepis</taxon>
    </lineage>
</organism>
<dbReference type="EMBL" id="UZAE01013430">
    <property type="protein sequence ID" value="VDO09815.1"/>
    <property type="molecule type" value="Genomic_DNA"/>
</dbReference>
<dbReference type="STRING" id="102285.A0A0R3TU03"/>
<feature type="region of interest" description="Disordered" evidence="1">
    <location>
        <begin position="1"/>
        <end position="97"/>
    </location>
</feature>
<sequence>MSDFDVIEALTNMDAVPTGSSPPGEYGQVIPPNPNSTPLSGGSGGSTTGTSPPGSQPAAPNALGIDAKSSKPPLLPPQLLQPPKRQDSPPERFYSGEGFEELPNPFLRLALFLFFVRFFVITWGL</sequence>
<dbReference type="OrthoDB" id="6285798at2759"/>
<proteinExistence type="predicted"/>
<dbReference type="WBParaSite" id="HNAJ_0001121401-mRNA-1">
    <property type="protein sequence ID" value="HNAJ_0001121401-mRNA-1"/>
    <property type="gene ID" value="HNAJ_0001121401"/>
</dbReference>
<name>A0A0R3TU03_RODNA</name>
<evidence type="ECO:0000313" key="2">
    <source>
        <dbReference type="EMBL" id="VDO09815.1"/>
    </source>
</evidence>
<evidence type="ECO:0000313" key="4">
    <source>
        <dbReference type="WBParaSite" id="HNAJ_0001121401-mRNA-1"/>
    </source>
</evidence>
<accession>A0A0R3TU03</accession>
<keyword evidence="3" id="KW-1185">Reference proteome</keyword>
<evidence type="ECO:0000313" key="3">
    <source>
        <dbReference type="Proteomes" id="UP000278807"/>
    </source>
</evidence>
<reference evidence="4" key="1">
    <citation type="submission" date="2017-02" db="UniProtKB">
        <authorList>
            <consortium name="WormBaseParasite"/>
        </authorList>
    </citation>
    <scope>IDENTIFICATION</scope>
</reference>
<dbReference type="Proteomes" id="UP000278807">
    <property type="component" value="Unassembled WGS sequence"/>
</dbReference>